<dbReference type="RefSeq" id="WP_220210703.1">
    <property type="nucleotide sequence ID" value="NZ_BNJK01000002.1"/>
</dbReference>
<dbReference type="Gene3D" id="3.40.710.10">
    <property type="entry name" value="DD-peptidase/beta-lactamase superfamily"/>
    <property type="match status" value="1"/>
</dbReference>
<feature type="domain" description="Beta-lactamase-related" evidence="1">
    <location>
        <begin position="15"/>
        <end position="328"/>
    </location>
</feature>
<dbReference type="EMBL" id="BNJK01000002">
    <property type="protein sequence ID" value="GHP00120.1"/>
    <property type="molecule type" value="Genomic_DNA"/>
</dbReference>
<dbReference type="InterPro" id="IPR012338">
    <property type="entry name" value="Beta-lactam/transpept-like"/>
</dbReference>
<protein>
    <submittedName>
        <fullName evidence="2">Serine hydrolase</fullName>
    </submittedName>
</protein>
<proteinExistence type="predicted"/>
<comment type="caution">
    <text evidence="2">The sequence shown here is derived from an EMBL/GenBank/DDBJ whole genome shotgun (WGS) entry which is preliminary data.</text>
</comment>
<dbReference type="AlphaFoldDB" id="A0A8J3N6E3"/>
<dbReference type="GO" id="GO:0016787">
    <property type="term" value="F:hydrolase activity"/>
    <property type="evidence" value="ECO:0007669"/>
    <property type="project" value="UniProtKB-KW"/>
</dbReference>
<evidence type="ECO:0000313" key="3">
    <source>
        <dbReference type="Proteomes" id="UP000597444"/>
    </source>
</evidence>
<gene>
    <name evidence="2" type="ORF">KSF_101670</name>
</gene>
<keyword evidence="2" id="KW-0378">Hydrolase</keyword>
<evidence type="ECO:0000259" key="1">
    <source>
        <dbReference type="Pfam" id="PF00144"/>
    </source>
</evidence>
<name>A0A8J3N6E3_9CHLR</name>
<sequence>MSIHKAMTDAASFIDRWLAYKTEMGRIPGLSVGIVHKNQIILHQTYGYANLEERLPTRKETGYRIASFSKTFSAIAAMQLAEQGKLNLDVSVSTYLPWFTTPHDPRVTSITLRQLLSHTSGLDRDGVAGQWVTLEFPALSVIQQHIFDGAIVFDPATQWKYSNVGYTIVGQVIEAVSGEAYNEYVTKHIIEPLGLRHTAPDLNAKAEQELAVGYSRDIPGQPRERFPQISTGVMASATGFLSNVPDLLRYIQAQFPGDMTLLSEESKREMRRVQWLGENVVDDQCLGFATWKVKDWRVYGHSGGFQGFSTRFAFDPHRQIGIAVLTNAIDGPALTLVNGVLSVINTCIVDYDELANVELAVEHPERFVGTYRNIWGDNQIAHIGQSLLRYDPAADLPLEFVERLRFNADGSFTVMSGRPGGAYGEKIHFTFDEAGNAQTLISSGNTAERIS</sequence>
<organism evidence="2 3">
    <name type="scientific">Reticulibacter mediterranei</name>
    <dbReference type="NCBI Taxonomy" id="2778369"/>
    <lineage>
        <taxon>Bacteria</taxon>
        <taxon>Bacillati</taxon>
        <taxon>Chloroflexota</taxon>
        <taxon>Ktedonobacteria</taxon>
        <taxon>Ktedonobacterales</taxon>
        <taxon>Reticulibacteraceae</taxon>
        <taxon>Reticulibacter</taxon>
    </lineage>
</organism>
<dbReference type="PANTHER" id="PTHR46825">
    <property type="entry name" value="D-ALANYL-D-ALANINE-CARBOXYPEPTIDASE/ENDOPEPTIDASE AMPH"/>
    <property type="match status" value="1"/>
</dbReference>
<accession>A0A8J3N6E3</accession>
<dbReference type="PANTHER" id="PTHR46825:SF9">
    <property type="entry name" value="BETA-LACTAMASE-RELATED DOMAIN-CONTAINING PROTEIN"/>
    <property type="match status" value="1"/>
</dbReference>
<reference evidence="2" key="1">
    <citation type="submission" date="2020-10" db="EMBL/GenBank/DDBJ databases">
        <title>Taxonomic study of unclassified bacteria belonging to the class Ktedonobacteria.</title>
        <authorList>
            <person name="Yabe S."/>
            <person name="Wang C.M."/>
            <person name="Zheng Y."/>
            <person name="Sakai Y."/>
            <person name="Cavaletti L."/>
            <person name="Monciardini P."/>
            <person name="Donadio S."/>
        </authorList>
    </citation>
    <scope>NUCLEOTIDE SEQUENCE</scope>
    <source>
        <strain evidence="2">ID150040</strain>
    </source>
</reference>
<dbReference type="SUPFAM" id="SSF56601">
    <property type="entry name" value="beta-lactamase/transpeptidase-like"/>
    <property type="match status" value="1"/>
</dbReference>
<evidence type="ECO:0000313" key="2">
    <source>
        <dbReference type="EMBL" id="GHP00120.1"/>
    </source>
</evidence>
<dbReference type="InterPro" id="IPR001466">
    <property type="entry name" value="Beta-lactam-related"/>
</dbReference>
<dbReference type="Proteomes" id="UP000597444">
    <property type="component" value="Unassembled WGS sequence"/>
</dbReference>
<dbReference type="Pfam" id="PF00144">
    <property type="entry name" value="Beta-lactamase"/>
    <property type="match status" value="1"/>
</dbReference>
<keyword evidence="3" id="KW-1185">Reference proteome</keyword>
<dbReference type="InterPro" id="IPR050491">
    <property type="entry name" value="AmpC-like"/>
</dbReference>